<dbReference type="KEGG" id="slw:BRW62_07015"/>
<dbReference type="SMART" id="SM01034">
    <property type="entry name" value="BLUF"/>
    <property type="match status" value="1"/>
</dbReference>
<keyword evidence="3" id="KW-1185">Reference proteome</keyword>
<evidence type="ECO:0000313" key="3">
    <source>
        <dbReference type="Proteomes" id="UP000231057"/>
    </source>
</evidence>
<dbReference type="PROSITE" id="PS50925">
    <property type="entry name" value="BLUF"/>
    <property type="match status" value="1"/>
</dbReference>
<dbReference type="Gene3D" id="3.30.70.100">
    <property type="match status" value="1"/>
</dbReference>
<dbReference type="Pfam" id="PF04940">
    <property type="entry name" value="BLUF"/>
    <property type="match status" value="1"/>
</dbReference>
<organism evidence="2 3">
    <name type="scientific">Parathermosynechococcus lividus PCC 6715</name>
    <dbReference type="NCBI Taxonomy" id="1917166"/>
    <lineage>
        <taxon>Bacteria</taxon>
        <taxon>Bacillati</taxon>
        <taxon>Cyanobacteriota</taxon>
        <taxon>Cyanophyceae</taxon>
        <taxon>Acaryochloridales</taxon>
        <taxon>Thermosynechococcaceae</taxon>
        <taxon>Parathermosynechococcus</taxon>
    </lineage>
</organism>
<dbReference type="InterPro" id="IPR036046">
    <property type="entry name" value="Acylphosphatase-like_dom_sf"/>
</dbReference>
<sequence length="143" mass="16599">MRLHRLLYLSSATDGLAYPDLRDIMAKSEVNNVRDGITGMLCFGNGMFLQTLEGDRRKISETYARILKDPRHHSAEIIEFKEIDERTFINWSMRLVQLGDMDSDTIRLLRLKYSPAVTFQPASMNPQQCFSFLQELYRMTQGT</sequence>
<reference evidence="2 3" key="1">
    <citation type="submission" date="2016-11" db="EMBL/GenBank/DDBJ databases">
        <title>Complete genome sequence of thermophilic cyanobacteria strain Synechococcus sp. PCC6715.</title>
        <authorList>
            <person name="Tang J."/>
            <person name="Daroch M."/>
            <person name="Liang Y."/>
            <person name="Jiang D."/>
            <person name="Shah M."/>
        </authorList>
    </citation>
    <scope>NUCLEOTIDE SEQUENCE [LARGE SCALE GENOMIC DNA]</scope>
    <source>
        <strain evidence="2 3">PCC 6715</strain>
    </source>
</reference>
<protein>
    <submittedName>
        <fullName evidence="2">Blue light sensor protein</fullName>
    </submittedName>
</protein>
<name>A0A2D2Q237_PARLV</name>
<dbReference type="EMBL" id="CP018092">
    <property type="protein sequence ID" value="ATS18546.1"/>
    <property type="molecule type" value="Genomic_DNA"/>
</dbReference>
<reference evidence="3" key="2">
    <citation type="journal article" date="2022" name="Front. Microbiol.">
        <title>Comparative Genomic Analysis Revealed Distinct Molecular Components and Organization of CO2-Concentrating Mechanism in Thermophilic Cyanobacteria.</title>
        <authorList>
            <person name="Tang J."/>
            <person name="Zhou H."/>
            <person name="Yao D."/>
            <person name="Riaz S."/>
            <person name="You D."/>
            <person name="Klepacz-Smolka A."/>
            <person name="Daroch M."/>
        </authorList>
    </citation>
    <scope>NUCLEOTIDE SEQUENCE [LARGE SCALE GENOMIC DNA]</scope>
    <source>
        <strain evidence="3">PCC 6715</strain>
    </source>
</reference>
<evidence type="ECO:0000259" key="1">
    <source>
        <dbReference type="PROSITE" id="PS50925"/>
    </source>
</evidence>
<dbReference type="RefSeq" id="WP_099798893.1">
    <property type="nucleotide sequence ID" value="NZ_CP018092.1"/>
</dbReference>
<dbReference type="GO" id="GO:0071949">
    <property type="term" value="F:FAD binding"/>
    <property type="evidence" value="ECO:0007669"/>
    <property type="project" value="InterPro"/>
</dbReference>
<dbReference type="SUPFAM" id="SSF54975">
    <property type="entry name" value="Acylphosphatase/BLUF domain-like"/>
    <property type="match status" value="1"/>
</dbReference>
<feature type="domain" description="BLUF" evidence="1">
    <location>
        <begin position="3"/>
        <end position="94"/>
    </location>
</feature>
<dbReference type="Gene3D" id="1.10.287.1540">
    <property type="match status" value="1"/>
</dbReference>
<dbReference type="Proteomes" id="UP000231057">
    <property type="component" value="Chromosome"/>
</dbReference>
<accession>A0A2D2Q237</accession>
<dbReference type="AlphaFoldDB" id="A0A2D2Q237"/>
<evidence type="ECO:0000313" key="2">
    <source>
        <dbReference type="EMBL" id="ATS18546.1"/>
    </source>
</evidence>
<dbReference type="InterPro" id="IPR007024">
    <property type="entry name" value="BLUF_domain"/>
</dbReference>
<proteinExistence type="predicted"/>
<dbReference type="OrthoDB" id="557705at2"/>
<dbReference type="GO" id="GO:0009882">
    <property type="term" value="F:blue light photoreceptor activity"/>
    <property type="evidence" value="ECO:0007669"/>
    <property type="project" value="InterPro"/>
</dbReference>
<gene>
    <name evidence="2" type="ORF">BRW62_07015</name>
</gene>